<keyword evidence="2" id="KW-0677">Repeat</keyword>
<evidence type="ECO:0008006" key="6">
    <source>
        <dbReference type="Google" id="ProtNLM"/>
    </source>
</evidence>
<accession>A0A0A2G2V5</accession>
<evidence type="ECO:0000256" key="3">
    <source>
        <dbReference type="SAM" id="SignalP"/>
    </source>
</evidence>
<feature type="chain" id="PRO_5001987649" description="Secretion system C-terminal sorting domain-containing protein" evidence="3">
    <location>
        <begin position="25"/>
        <end position="597"/>
    </location>
</feature>
<reference evidence="4 5" key="1">
    <citation type="submission" date="2014-08" db="EMBL/GenBank/DDBJ databases">
        <title>Porphyromonas gingivicanis strain:COT-022_OH1391 Genome sequencing.</title>
        <authorList>
            <person name="Wallis C."/>
            <person name="Deusch O."/>
            <person name="O'Flynn C."/>
            <person name="Davis I."/>
            <person name="Jospin G."/>
            <person name="Darling A.E."/>
            <person name="Coil D.A."/>
            <person name="Alexiev A."/>
            <person name="Horsfall A."/>
            <person name="Kirkwood N."/>
            <person name="Harris S."/>
            <person name="Eisen J.A."/>
        </authorList>
    </citation>
    <scope>NUCLEOTIDE SEQUENCE [LARGE SCALE GENOMIC DNA]</scope>
    <source>
        <strain evidence="5">COT-022 OH1391</strain>
    </source>
</reference>
<feature type="signal peptide" evidence="3">
    <location>
        <begin position="1"/>
        <end position="24"/>
    </location>
</feature>
<dbReference type="Proteomes" id="UP000030134">
    <property type="component" value="Unassembled WGS sequence"/>
</dbReference>
<dbReference type="PANTHER" id="PTHR47566">
    <property type="match status" value="1"/>
</dbReference>
<dbReference type="EMBL" id="JQZW01000012">
    <property type="protein sequence ID" value="KGN97618.1"/>
    <property type="molecule type" value="Genomic_DNA"/>
</dbReference>
<dbReference type="OrthoDB" id="1014793at2"/>
<dbReference type="InterPro" id="IPR032675">
    <property type="entry name" value="LRR_dom_sf"/>
</dbReference>
<dbReference type="eggNOG" id="COG4886">
    <property type="taxonomic scope" value="Bacteria"/>
</dbReference>
<evidence type="ECO:0000313" key="4">
    <source>
        <dbReference type="EMBL" id="KGN97618.1"/>
    </source>
</evidence>
<dbReference type="SUPFAM" id="SSF52075">
    <property type="entry name" value="Outer arm dynein light chain 1"/>
    <property type="match status" value="1"/>
</dbReference>
<dbReference type="Gene3D" id="3.80.10.10">
    <property type="entry name" value="Ribonuclease Inhibitor"/>
    <property type="match status" value="2"/>
</dbReference>
<keyword evidence="5" id="KW-1185">Reference proteome</keyword>
<dbReference type="AlphaFoldDB" id="A0A0A2G2V5"/>
<comment type="caution">
    <text evidence="4">The sequence shown here is derived from an EMBL/GenBank/DDBJ whole genome shotgun (WGS) entry which is preliminary data.</text>
</comment>
<gene>
    <name evidence="4" type="ORF">HQ36_07035</name>
</gene>
<keyword evidence="1" id="KW-0433">Leucine-rich repeat</keyword>
<dbReference type="GO" id="GO:0035591">
    <property type="term" value="F:signaling adaptor activity"/>
    <property type="evidence" value="ECO:0007669"/>
    <property type="project" value="TreeGrafter"/>
</dbReference>
<name>A0A0A2G2V5_9PORP</name>
<dbReference type="InterPro" id="IPR052574">
    <property type="entry name" value="CDIRP"/>
</dbReference>
<dbReference type="RefSeq" id="WP_036884652.1">
    <property type="nucleotide sequence ID" value="NZ_JQZW01000012.1"/>
</dbReference>
<dbReference type="PANTHER" id="PTHR47566:SF1">
    <property type="entry name" value="PROTEIN NUD1"/>
    <property type="match status" value="1"/>
</dbReference>
<proteinExistence type="predicted"/>
<keyword evidence="3" id="KW-0732">Signal</keyword>
<evidence type="ECO:0000256" key="1">
    <source>
        <dbReference type="ARBA" id="ARBA00022614"/>
    </source>
</evidence>
<evidence type="ECO:0000313" key="5">
    <source>
        <dbReference type="Proteomes" id="UP000030134"/>
    </source>
</evidence>
<evidence type="ECO:0000256" key="2">
    <source>
        <dbReference type="ARBA" id="ARBA00022737"/>
    </source>
</evidence>
<dbReference type="SUPFAM" id="SSF52058">
    <property type="entry name" value="L domain-like"/>
    <property type="match status" value="1"/>
</dbReference>
<protein>
    <recommendedName>
        <fullName evidence="6">Secretion system C-terminal sorting domain-containing protein</fullName>
    </recommendedName>
</protein>
<organism evidence="4 5">
    <name type="scientific">Porphyromonas gingivicanis</name>
    <dbReference type="NCBI Taxonomy" id="266762"/>
    <lineage>
        <taxon>Bacteria</taxon>
        <taxon>Pseudomonadati</taxon>
        <taxon>Bacteroidota</taxon>
        <taxon>Bacteroidia</taxon>
        <taxon>Bacteroidales</taxon>
        <taxon>Porphyromonadaceae</taxon>
        <taxon>Porphyromonas</taxon>
    </lineage>
</organism>
<sequence>MKKALRIWLTIAWGSMIATPLALAQTTTQKITLESEEEMPLWMVTLGAEEADRPLVWVDLNGNGTREPEEAWSDENAIPESELCSFTGPRMGNTLSIYGPAHTLFCGNSGIVKADLKGNPGLIKLALHYNKLRAIDLSGNMLLEAINLNENQLKEINLSGMNKLKELRIASNRRISKLDLKGITGLTKLDIGGTSLSSLPEGDLSKLEALNISGNRDFDLDLSRVPALNEFAAGECNLSKLDLSALPNLTTLWAPNNILEDVNLSNNPELDQIMLKFNNIKSIDLSKNPKLRKLYLERNDIQNLKLSTENSQLQVLDCVGSTALTQIDVSKHPNLFALQLDETGISTLDVSNNPALKELTISDTPIKELDLSKNPNLLKLGVTRCKIEELDLSKNTSLQVLYCANNKLKKLDLQHCTQLEDFRGGENQLEEIIFNSTQLHTVFCYSNNIKKEAMGKIVASLLKSTPGKFMVVDLSVGKEENRCTIAQVDQLKSKSWKVLDANTRGDKPLPYAGFDDSSILDVAVNAVHIYPTVASTSFTISGASGKSYTIYTLLGDVAAQGILSEEVATLSVASLPIGNYIVKVSGTNEVHRLQIAR</sequence>